<comment type="catalytic activity">
    <reaction evidence="5">
        <text>N(2)-acetyl-L-ornithine + 2-oxoglutarate = N-acetyl-L-glutamate 5-semialdehyde + L-glutamate</text>
        <dbReference type="Rhea" id="RHEA:18049"/>
        <dbReference type="ChEBI" id="CHEBI:16810"/>
        <dbReference type="ChEBI" id="CHEBI:29123"/>
        <dbReference type="ChEBI" id="CHEBI:29985"/>
        <dbReference type="ChEBI" id="CHEBI:57805"/>
        <dbReference type="EC" id="2.6.1.11"/>
    </reaction>
</comment>
<dbReference type="UniPathway" id="UPA00068">
    <property type="reaction ID" value="UER00109"/>
</dbReference>
<dbReference type="OrthoDB" id="9807885at2"/>
<evidence type="ECO:0000256" key="4">
    <source>
        <dbReference type="ARBA" id="ARBA00022898"/>
    </source>
</evidence>
<feature type="binding site" evidence="5">
    <location>
        <begin position="95"/>
        <end position="96"/>
    </location>
    <ligand>
        <name>pyridoxal 5'-phosphate</name>
        <dbReference type="ChEBI" id="CHEBI:597326"/>
    </ligand>
</feature>
<keyword evidence="1 5" id="KW-0032">Aminotransferase</keyword>
<dbReference type="InterPro" id="IPR005814">
    <property type="entry name" value="Aminotrans_3"/>
</dbReference>
<evidence type="ECO:0000256" key="5">
    <source>
        <dbReference type="HAMAP-Rule" id="MF_01107"/>
    </source>
</evidence>
<dbReference type="NCBIfam" id="NF002325">
    <property type="entry name" value="PRK01278.1"/>
    <property type="match status" value="1"/>
</dbReference>
<keyword evidence="5" id="KW-0055">Arginine biosynthesis</keyword>
<dbReference type="Gene3D" id="3.40.640.10">
    <property type="entry name" value="Type I PLP-dependent aspartate aminotransferase-like (Major domain)"/>
    <property type="match status" value="1"/>
</dbReference>
<dbReference type="Proteomes" id="UP000243591">
    <property type="component" value="Chromosome"/>
</dbReference>
<feature type="binding site" evidence="5">
    <location>
        <position position="267"/>
    </location>
    <ligand>
        <name>pyridoxal 5'-phosphate</name>
        <dbReference type="ChEBI" id="CHEBI:597326"/>
    </ligand>
</feature>
<dbReference type="CDD" id="cd00610">
    <property type="entry name" value="OAT_like"/>
    <property type="match status" value="1"/>
</dbReference>
<feature type="binding site" evidence="5">
    <location>
        <position position="125"/>
    </location>
    <ligand>
        <name>N(2)-acetyl-L-ornithine</name>
        <dbReference type="ChEBI" id="CHEBI:57805"/>
    </ligand>
</feature>
<dbReference type="EMBL" id="CP023483">
    <property type="protein sequence ID" value="ATF25401.1"/>
    <property type="molecule type" value="Genomic_DNA"/>
</dbReference>
<feature type="binding site" evidence="5">
    <location>
        <position position="266"/>
    </location>
    <ligand>
        <name>N(2)-acetyl-L-ornithine</name>
        <dbReference type="ChEBI" id="CHEBI:57805"/>
    </ligand>
</feature>
<dbReference type="RefSeq" id="WP_069125677.1">
    <property type="nucleotide sequence ID" value="NZ_CP023483.1"/>
</dbReference>
<sequence>MAALMGNYSRIPLAIESAEGAYVTDEMSKQYLDFTSGIAVCNLGHRHPAVELAVTEQLKKVWHMSNLFENRLQETVAEAIVQHLEEGQVFFCNSGAEANEAAIKLARKKTGKTTIFTFQHSFHGRTVAAMTATAQAKIHDGFGPLPTGFTYLPYNDSAALKAAIEKDEDVAAVMLELIQGEGGVHVAEQSFIDEVIATCQAHNILVIVDEVQTGFGRTGQLFASQKYSFVPDIMTLAKGIANGIPAGALYAKTAVAQAFTPGSHGSTFGGNYLAMAASEAVINTMTAEGFLAQVDATSINLVSELQLLTEKFPFFKTVRGQGLLIGIECDSAVADFITACRKEGLLVLSAGTNVLRLLPPLTITTVELNKAIAILTKVLKNKDTIEG</sequence>
<evidence type="ECO:0000313" key="6">
    <source>
        <dbReference type="EMBL" id="ATF25401.1"/>
    </source>
</evidence>
<comment type="subcellular location">
    <subcellularLocation>
        <location evidence="5">Cytoplasm</location>
    </subcellularLocation>
</comment>
<dbReference type="GO" id="GO:0005737">
    <property type="term" value="C:cytoplasm"/>
    <property type="evidence" value="ECO:0007669"/>
    <property type="project" value="UniProtKB-SubCell"/>
</dbReference>
<evidence type="ECO:0000256" key="3">
    <source>
        <dbReference type="ARBA" id="ARBA00022679"/>
    </source>
</evidence>
<dbReference type="NCBIfam" id="TIGR00707">
    <property type="entry name" value="argD"/>
    <property type="match status" value="1"/>
</dbReference>
<comment type="cofactor">
    <cofactor evidence="5">
        <name>pyridoxal 5'-phosphate</name>
        <dbReference type="ChEBI" id="CHEBI:597326"/>
    </cofactor>
    <text evidence="5">Binds 1 pyridoxal phosphate per subunit.</text>
</comment>
<dbReference type="GO" id="GO:0042802">
    <property type="term" value="F:identical protein binding"/>
    <property type="evidence" value="ECO:0007669"/>
    <property type="project" value="TreeGrafter"/>
</dbReference>
<accession>A0A1D2LTV3</accession>
<dbReference type="PANTHER" id="PTHR11986">
    <property type="entry name" value="AMINOTRANSFERASE CLASS III"/>
    <property type="match status" value="1"/>
</dbReference>
<dbReference type="InterPro" id="IPR004636">
    <property type="entry name" value="AcOrn/SuccOrn_fam"/>
</dbReference>
<dbReference type="GO" id="GO:0030170">
    <property type="term" value="F:pyridoxal phosphate binding"/>
    <property type="evidence" value="ECO:0007669"/>
    <property type="project" value="InterPro"/>
</dbReference>
<gene>
    <name evidence="5" type="primary">argD</name>
    <name evidence="6" type="ORF">CNY62_02765</name>
</gene>
<feature type="modified residue" description="N6-(pyridoxal phosphate)lysine" evidence="5">
    <location>
        <position position="238"/>
    </location>
</feature>
<comment type="similarity">
    <text evidence="5">Belongs to the class-III pyridoxal-phosphate-dependent aminotransferase family. ArgD subfamily.</text>
</comment>
<evidence type="ECO:0000313" key="7">
    <source>
        <dbReference type="Proteomes" id="UP000243591"/>
    </source>
</evidence>
<dbReference type="PROSITE" id="PS00600">
    <property type="entry name" value="AA_TRANSFER_CLASS_3"/>
    <property type="match status" value="1"/>
</dbReference>
<keyword evidence="5" id="KW-0963">Cytoplasm</keyword>
<dbReference type="InterPro" id="IPR015424">
    <property type="entry name" value="PyrdxlP-dep_Trfase"/>
</dbReference>
<dbReference type="GO" id="GO:0003992">
    <property type="term" value="F:N2-acetyl-L-ornithine:2-oxoglutarate 5-aminotransferase activity"/>
    <property type="evidence" value="ECO:0007669"/>
    <property type="project" value="UniProtKB-UniRule"/>
</dbReference>
<organism evidence="6 7">
    <name type="scientific">Brochothrix thermosphacta</name>
    <name type="common">Microbacterium thermosphactum</name>
    <dbReference type="NCBI Taxonomy" id="2756"/>
    <lineage>
        <taxon>Bacteria</taxon>
        <taxon>Bacillati</taxon>
        <taxon>Bacillota</taxon>
        <taxon>Bacilli</taxon>
        <taxon>Bacillales</taxon>
        <taxon>Listeriaceae</taxon>
        <taxon>Brochothrix</taxon>
    </lineage>
</organism>
<evidence type="ECO:0000256" key="2">
    <source>
        <dbReference type="ARBA" id="ARBA00022605"/>
    </source>
</evidence>
<dbReference type="InterPro" id="IPR049704">
    <property type="entry name" value="Aminotrans_3_PPA_site"/>
</dbReference>
<dbReference type="NCBIfam" id="NF002797">
    <property type="entry name" value="PRK02936.1"/>
    <property type="match status" value="1"/>
</dbReference>
<dbReference type="KEGG" id="bths:CNY62_02765"/>
<keyword evidence="4 5" id="KW-0663">Pyridoxal phosphate</keyword>
<evidence type="ECO:0000256" key="1">
    <source>
        <dbReference type="ARBA" id="ARBA00022576"/>
    </source>
</evidence>
<keyword evidence="2 5" id="KW-0028">Amino-acid biosynthesis</keyword>
<dbReference type="STRING" id="2756.BFR44_01120"/>
<reference evidence="6 7" key="1">
    <citation type="submission" date="2017-09" db="EMBL/GenBank/DDBJ databases">
        <title>Complete Genome Sequences of Two Strains of the Meat Spoilage Bacterium Brochothrix thermosphacta Isolated from Ground Chicken.</title>
        <authorList>
            <person name="Paoli G.C."/>
            <person name="Wijey C."/>
            <person name="Chen C.-Y."/>
            <person name="Nguyen L."/>
            <person name="Yan X."/>
            <person name="Irwin P.L."/>
        </authorList>
    </citation>
    <scope>NUCLEOTIDE SEQUENCE [LARGE SCALE GENOMIC DNA]</scope>
    <source>
        <strain evidence="6 7">BI</strain>
    </source>
</reference>
<dbReference type="Gene3D" id="3.90.1150.10">
    <property type="entry name" value="Aspartate Aminotransferase, domain 1"/>
    <property type="match status" value="1"/>
</dbReference>
<keyword evidence="3 5" id="KW-0808">Transferase</keyword>
<dbReference type="InterPro" id="IPR050103">
    <property type="entry name" value="Class-III_PLP-dep_AT"/>
</dbReference>
<keyword evidence="7" id="KW-1185">Reference proteome</keyword>
<name>A0A1D2LTV3_BROTH</name>
<comment type="pathway">
    <text evidence="5">Amino-acid biosynthesis; L-arginine biosynthesis; N(2)-acetyl-L-ornithine from L-glutamate: step 4/4.</text>
</comment>
<dbReference type="PIRSF" id="PIRSF000521">
    <property type="entry name" value="Transaminase_4ab_Lys_Orn"/>
    <property type="match status" value="1"/>
</dbReference>
<dbReference type="HAMAP" id="MF_01107">
    <property type="entry name" value="ArgD_aminotrans_3"/>
    <property type="match status" value="1"/>
</dbReference>
<comment type="miscellaneous">
    <text evidence="5">May also have succinyldiaminopimelate aminotransferase activity, thus carrying out the corresponding step in lysine biosynthesis.</text>
</comment>
<proteinExistence type="inferred from homology"/>
<feature type="binding site" evidence="5">
    <location>
        <begin position="209"/>
        <end position="212"/>
    </location>
    <ligand>
        <name>pyridoxal 5'-phosphate</name>
        <dbReference type="ChEBI" id="CHEBI:597326"/>
    </ligand>
</feature>
<dbReference type="AlphaFoldDB" id="A0A1D2LTV3"/>
<dbReference type="EC" id="2.6.1.11" evidence="5"/>
<dbReference type="GO" id="GO:0006526">
    <property type="term" value="P:L-arginine biosynthetic process"/>
    <property type="evidence" value="ECO:0007669"/>
    <property type="project" value="UniProtKB-UniRule"/>
</dbReference>
<comment type="subunit">
    <text evidence="5">Homodimer.</text>
</comment>
<feature type="binding site" evidence="5">
    <location>
        <position position="122"/>
    </location>
    <ligand>
        <name>pyridoxal 5'-phosphate</name>
        <dbReference type="ChEBI" id="CHEBI:597326"/>
    </ligand>
</feature>
<protein>
    <recommendedName>
        <fullName evidence="5">Acetylornithine aminotransferase</fullName>
        <shortName evidence="5">ACOAT</shortName>
        <ecNumber evidence="5">2.6.1.11</ecNumber>
    </recommendedName>
</protein>
<dbReference type="SUPFAM" id="SSF53383">
    <property type="entry name" value="PLP-dependent transferases"/>
    <property type="match status" value="1"/>
</dbReference>
<dbReference type="PANTHER" id="PTHR11986:SF79">
    <property type="entry name" value="ACETYLORNITHINE AMINOTRANSFERASE, MITOCHONDRIAL"/>
    <property type="match status" value="1"/>
</dbReference>
<dbReference type="FunFam" id="3.40.640.10:FF:000004">
    <property type="entry name" value="Acetylornithine aminotransferase"/>
    <property type="match status" value="1"/>
</dbReference>
<dbReference type="InterPro" id="IPR015421">
    <property type="entry name" value="PyrdxlP-dep_Trfase_major"/>
</dbReference>
<dbReference type="InterPro" id="IPR015422">
    <property type="entry name" value="PyrdxlP-dep_Trfase_small"/>
</dbReference>
<dbReference type="Pfam" id="PF00202">
    <property type="entry name" value="Aminotran_3"/>
    <property type="match status" value="1"/>
</dbReference>